<sequence>MAVYFWVIWRLYLNPSNDANGLVFGRPGARAIYYSWFVIATIGLSLSQYGLESVEKTRVYQQVPAGSSVGPSKIKEHIDHTWARPDGWLRVSRRLVLRGDRPIRGPLRYWTLLAIVTAFGFVGLPLSGLAMDFETGYYSSVDNPSVAGFDNASWNLRFKADTWDKAYSEWNTGARMAIPGSGVVYSSPETDRSISSFLATLPNNLPEDSQAGTPDLFLAPQATTPIDGRSWGLALGFQCSVVNRISDFIILSHRAEDTKFSDSGSYTEYTVLGGDARIRVFNVSGNIDISAVNIEAVAEIGYDNVTKETSVTPAASECYNPIPLAGDKTMPYPGLDQPQALELVLWQNLSTSTPLETKPAFNLSLTDTIPDLLGAYNTTRGYSNESNPMQAIGIRCTSVSEVGMANLNGRLASFTDFRRSDTTSRNSGSGSQCVERLSLGVPNLVFANAVTGRDPAAWMTDFYSSVGKFRQSFAQQDYGPFTGSQVNIQSSYLQAAELRRSLTRAYSLYALELMYNSGVGYVDPNGTYVLGNFTNTEATGYAADTVLVPGVVPPALVAVLLTLWAVGSLTLSLTYGLRRSS</sequence>
<dbReference type="Proteomes" id="UP001430848">
    <property type="component" value="Unassembled WGS sequence"/>
</dbReference>
<protein>
    <submittedName>
        <fullName evidence="2">Uncharacterized protein</fullName>
    </submittedName>
</protein>
<evidence type="ECO:0000313" key="3">
    <source>
        <dbReference type="Proteomes" id="UP001430848"/>
    </source>
</evidence>
<reference evidence="2 3" key="1">
    <citation type="submission" date="2024-02" db="EMBL/GenBank/DDBJ databases">
        <title>De novo assembly and annotation of 12 fungi associated with fruit tree decline syndrome in Ontario, Canada.</title>
        <authorList>
            <person name="Sulman M."/>
            <person name="Ellouze W."/>
            <person name="Ilyukhin E."/>
        </authorList>
    </citation>
    <scope>NUCLEOTIDE SEQUENCE [LARGE SCALE GENOMIC DNA]</scope>
    <source>
        <strain evidence="2 3">M169</strain>
    </source>
</reference>
<feature type="transmembrane region" description="Helical" evidence="1">
    <location>
        <begin position="555"/>
        <end position="577"/>
    </location>
</feature>
<gene>
    <name evidence="2" type="ORF">SLS63_010532</name>
</gene>
<comment type="caution">
    <text evidence="2">The sequence shown here is derived from an EMBL/GenBank/DDBJ whole genome shotgun (WGS) entry which is preliminary data.</text>
</comment>
<feature type="transmembrane region" description="Helical" evidence="1">
    <location>
        <begin position="31"/>
        <end position="51"/>
    </location>
</feature>
<dbReference type="EMBL" id="JAKNSF020000088">
    <property type="protein sequence ID" value="KAK7718147.1"/>
    <property type="molecule type" value="Genomic_DNA"/>
</dbReference>
<keyword evidence="1" id="KW-1133">Transmembrane helix</keyword>
<evidence type="ECO:0000313" key="2">
    <source>
        <dbReference type="EMBL" id="KAK7718147.1"/>
    </source>
</evidence>
<organism evidence="2 3">
    <name type="scientific">Diaporthe eres</name>
    <name type="common">Phomopsis oblonga</name>
    <dbReference type="NCBI Taxonomy" id="83184"/>
    <lineage>
        <taxon>Eukaryota</taxon>
        <taxon>Fungi</taxon>
        <taxon>Dikarya</taxon>
        <taxon>Ascomycota</taxon>
        <taxon>Pezizomycotina</taxon>
        <taxon>Sordariomycetes</taxon>
        <taxon>Sordariomycetidae</taxon>
        <taxon>Diaporthales</taxon>
        <taxon>Diaporthaceae</taxon>
        <taxon>Diaporthe</taxon>
        <taxon>Diaporthe eres species complex</taxon>
    </lineage>
</organism>
<name>A0ABR1NWW6_DIAER</name>
<keyword evidence="1" id="KW-0812">Transmembrane</keyword>
<keyword evidence="3" id="KW-1185">Reference proteome</keyword>
<evidence type="ECO:0000256" key="1">
    <source>
        <dbReference type="SAM" id="Phobius"/>
    </source>
</evidence>
<feature type="transmembrane region" description="Helical" evidence="1">
    <location>
        <begin position="107"/>
        <end position="131"/>
    </location>
</feature>
<keyword evidence="1" id="KW-0472">Membrane</keyword>
<proteinExistence type="predicted"/>
<accession>A0ABR1NWW6</accession>